<gene>
    <name evidence="1" type="ORF">NCAV_0062</name>
</gene>
<evidence type="ECO:0008006" key="3">
    <source>
        <dbReference type="Google" id="ProtNLM"/>
    </source>
</evidence>
<protein>
    <recommendedName>
        <fullName evidence="3">Late embryogenesis abundant protein LEA-2 subgroup domain-containing protein</fullName>
    </recommendedName>
</protein>
<reference evidence="2" key="1">
    <citation type="submission" date="2018-01" db="EMBL/GenBank/DDBJ databases">
        <authorList>
            <person name="Kerou L M."/>
        </authorList>
    </citation>
    <scope>NUCLEOTIDE SEQUENCE [LARGE SCALE GENOMIC DNA]</scope>
    <source>
        <strain evidence="2">SCU2</strain>
    </source>
</reference>
<organism evidence="1 2">
    <name type="scientific">Candidatus Nitrosocaldus cavascurensis</name>
    <dbReference type="NCBI Taxonomy" id="2058097"/>
    <lineage>
        <taxon>Archaea</taxon>
        <taxon>Nitrososphaerota</taxon>
        <taxon>Nitrososphaeria</taxon>
        <taxon>Candidatus Nitrosocaldales</taxon>
        <taxon>Candidatus Nitrosocaldaceae</taxon>
        <taxon>Candidatus Nitrosocaldus</taxon>
    </lineage>
</organism>
<evidence type="ECO:0000313" key="1">
    <source>
        <dbReference type="EMBL" id="SPC33262.1"/>
    </source>
</evidence>
<name>A0A2K5ANQ2_9ARCH</name>
<dbReference type="Proteomes" id="UP000236248">
    <property type="component" value="Chromosome NCAV"/>
</dbReference>
<sequence length="168" mass="18005">MVAAIGVGIAALIVGIIVLLPYLGQGQQGQQQQQGEPTAIQELVIDLDSVNVSKGGDDTTTIEVTFSVLNLSRTTVILENIKYTLYADGVRLGDSMIGESLEGIVTGSGKTNYVLPNAQLLLKDTIKVTKVKGLEGIWDALVEGKVRWNANGTYSVTGWPERNFDVAR</sequence>
<dbReference type="GeneID" id="41594169"/>
<dbReference type="AlphaFoldDB" id="A0A2K5ANQ2"/>
<keyword evidence="2" id="KW-1185">Reference proteome</keyword>
<evidence type="ECO:0000313" key="2">
    <source>
        <dbReference type="Proteomes" id="UP000236248"/>
    </source>
</evidence>
<dbReference type="KEGG" id="ncv:NCAV_0062"/>
<dbReference type="EMBL" id="LT981265">
    <property type="protein sequence ID" value="SPC33262.1"/>
    <property type="molecule type" value="Genomic_DNA"/>
</dbReference>
<dbReference type="Gene3D" id="2.60.40.1820">
    <property type="match status" value="1"/>
</dbReference>
<proteinExistence type="predicted"/>
<dbReference type="RefSeq" id="WP_103286433.1">
    <property type="nucleotide sequence ID" value="NZ_LT981265.1"/>
</dbReference>
<accession>A0A2K5ANQ2</accession>